<feature type="region of interest" description="Disordered" evidence="1">
    <location>
        <begin position="56"/>
        <end position="164"/>
    </location>
</feature>
<feature type="compositionally biased region" description="Low complexity" evidence="1">
    <location>
        <begin position="83"/>
        <end position="109"/>
    </location>
</feature>
<dbReference type="AlphaFoldDB" id="A0A9D4ZRA1"/>
<evidence type="ECO:0000256" key="1">
    <source>
        <dbReference type="SAM" id="MobiDB-lite"/>
    </source>
</evidence>
<feature type="transmembrane region" description="Helical" evidence="2">
    <location>
        <begin position="306"/>
        <end position="329"/>
    </location>
</feature>
<protein>
    <submittedName>
        <fullName evidence="3">Uncharacterized protein</fullName>
    </submittedName>
</protein>
<reference evidence="3" key="1">
    <citation type="submission" date="2021-01" db="EMBL/GenBank/DDBJ databases">
        <title>Adiantum capillus-veneris genome.</title>
        <authorList>
            <person name="Fang Y."/>
            <person name="Liao Q."/>
        </authorList>
    </citation>
    <scope>NUCLEOTIDE SEQUENCE</scope>
    <source>
        <strain evidence="3">H3</strain>
        <tissue evidence="3">Leaf</tissue>
    </source>
</reference>
<proteinExistence type="predicted"/>
<organism evidence="3 4">
    <name type="scientific">Adiantum capillus-veneris</name>
    <name type="common">Maidenhair fern</name>
    <dbReference type="NCBI Taxonomy" id="13818"/>
    <lineage>
        <taxon>Eukaryota</taxon>
        <taxon>Viridiplantae</taxon>
        <taxon>Streptophyta</taxon>
        <taxon>Embryophyta</taxon>
        <taxon>Tracheophyta</taxon>
        <taxon>Polypodiopsida</taxon>
        <taxon>Polypodiidae</taxon>
        <taxon>Polypodiales</taxon>
        <taxon>Pteridineae</taxon>
        <taxon>Pteridaceae</taxon>
        <taxon>Vittarioideae</taxon>
        <taxon>Adiantum</taxon>
    </lineage>
</organism>
<accession>A0A9D4ZRA1</accession>
<evidence type="ECO:0000313" key="4">
    <source>
        <dbReference type="Proteomes" id="UP000886520"/>
    </source>
</evidence>
<keyword evidence="4" id="KW-1185">Reference proteome</keyword>
<feature type="region of interest" description="Disordered" evidence="1">
    <location>
        <begin position="201"/>
        <end position="268"/>
    </location>
</feature>
<feature type="compositionally biased region" description="Polar residues" evidence="1">
    <location>
        <begin position="141"/>
        <end position="161"/>
    </location>
</feature>
<name>A0A9D4ZRA1_ADICA</name>
<gene>
    <name evidence="3" type="ORF">GOP47_0002824</name>
</gene>
<evidence type="ECO:0000256" key="2">
    <source>
        <dbReference type="SAM" id="Phobius"/>
    </source>
</evidence>
<keyword evidence="2" id="KW-0812">Transmembrane</keyword>
<dbReference type="EMBL" id="JABFUD020000002">
    <property type="protein sequence ID" value="KAI5083081.1"/>
    <property type="molecule type" value="Genomic_DNA"/>
</dbReference>
<keyword evidence="2" id="KW-1133">Transmembrane helix</keyword>
<feature type="compositionally biased region" description="Basic and acidic residues" evidence="1">
    <location>
        <begin position="201"/>
        <end position="213"/>
    </location>
</feature>
<comment type="caution">
    <text evidence="3">The sequence shown here is derived from an EMBL/GenBank/DDBJ whole genome shotgun (WGS) entry which is preliminary data.</text>
</comment>
<feature type="compositionally biased region" description="Basic residues" evidence="1">
    <location>
        <begin position="240"/>
        <end position="251"/>
    </location>
</feature>
<keyword evidence="2" id="KW-0472">Membrane</keyword>
<evidence type="ECO:0000313" key="3">
    <source>
        <dbReference type="EMBL" id="KAI5083081.1"/>
    </source>
</evidence>
<dbReference type="Proteomes" id="UP000886520">
    <property type="component" value="Chromosome 3"/>
</dbReference>
<sequence>MILVAMDNPTVEQILNMKSYQLKEYLEDKHVPVPKKQSKEFLQTAALQTHADLEASKRQIITRRRSKREESVDGSTYSGMYGRSSSMPRSAPSSNSSPSFSPSVTTRSRAQAQAKTAGALQSPRKKQEDDAPVSQQEEDLSYSSYSGEHTRQAASTPPNKQTHVEPNAHIESAAYSTLHKRTHQENPDMAVVPQLEIVKETRAGDHLNNESNKKNSRPNQEIVKKIIRVSDEADHQEKHKSVKKQGTHVKGHLQGAPGARATHGQGSRMQRLKRSASTFMSQMNERVLKRLRKVPRLHMARPSAQVSVALLMCALCVAAIGAASYWYHLKKLEEQRARKRWLW</sequence>
<dbReference type="OrthoDB" id="1932018at2759"/>
<feature type="compositionally biased region" description="Basic and acidic residues" evidence="1">
    <location>
        <begin position="222"/>
        <end position="239"/>
    </location>
</feature>